<dbReference type="RefSeq" id="WP_128386877.1">
    <property type="nucleotide sequence ID" value="NZ_CP035037.1"/>
</dbReference>
<comment type="similarity">
    <text evidence="1">Belongs to the flavin oxidoreductase frp family.</text>
</comment>
<accession>A0ABX5QFK0</accession>
<dbReference type="InterPro" id="IPR029479">
    <property type="entry name" value="Nitroreductase"/>
</dbReference>
<reference evidence="6 7" key="1">
    <citation type="submission" date="2019-01" db="EMBL/GenBank/DDBJ databases">
        <title>Leucobacter muris sp. nov. isolated from the nose of a laboratory mouse.</title>
        <authorList>
            <person name="Benga L."/>
            <person name="Sproeer C."/>
            <person name="Schumann P."/>
            <person name="Verbarg S."/>
            <person name="Bunk B."/>
            <person name="Engelhardt E."/>
            <person name="Benten P.M."/>
            <person name="Sager M."/>
        </authorList>
    </citation>
    <scope>NUCLEOTIDE SEQUENCE [LARGE SCALE GENOMIC DNA]</scope>
    <source>
        <strain evidence="6 7">DSM 101948</strain>
    </source>
</reference>
<dbReference type="PANTHER" id="PTHR43425:SF2">
    <property type="entry name" value="OXYGEN-INSENSITIVE NADPH NITROREDUCTASE"/>
    <property type="match status" value="1"/>
</dbReference>
<feature type="domain" description="Nitroreductase" evidence="5">
    <location>
        <begin position="30"/>
        <end position="184"/>
    </location>
</feature>
<dbReference type="InterPro" id="IPR016446">
    <property type="entry name" value="Flavin_OxRdtase_Frp"/>
</dbReference>
<evidence type="ECO:0000259" key="5">
    <source>
        <dbReference type="Pfam" id="PF00881"/>
    </source>
</evidence>
<proteinExistence type="inferred from homology"/>
<dbReference type="Proteomes" id="UP000285768">
    <property type="component" value="Chromosome"/>
</dbReference>
<dbReference type="Pfam" id="PF00881">
    <property type="entry name" value="Nitroreductase"/>
    <property type="match status" value="1"/>
</dbReference>
<evidence type="ECO:0000256" key="2">
    <source>
        <dbReference type="ARBA" id="ARBA00022630"/>
    </source>
</evidence>
<evidence type="ECO:0000256" key="3">
    <source>
        <dbReference type="ARBA" id="ARBA00022643"/>
    </source>
</evidence>
<gene>
    <name evidence="6" type="ORF">Leucomu_08020</name>
</gene>
<dbReference type="Gene3D" id="3.40.109.10">
    <property type="entry name" value="NADH Oxidase"/>
    <property type="match status" value="1"/>
</dbReference>
<dbReference type="CDD" id="cd02146">
    <property type="entry name" value="NfsA-like"/>
    <property type="match status" value="1"/>
</dbReference>
<protein>
    <submittedName>
        <fullName evidence="6">NADPH-dependent oxidoreductase</fullName>
    </submittedName>
</protein>
<evidence type="ECO:0000313" key="7">
    <source>
        <dbReference type="Proteomes" id="UP000285768"/>
    </source>
</evidence>
<evidence type="ECO:0000256" key="4">
    <source>
        <dbReference type="ARBA" id="ARBA00023002"/>
    </source>
</evidence>
<dbReference type="EMBL" id="CP035037">
    <property type="protein sequence ID" value="QAB17864.1"/>
    <property type="molecule type" value="Genomic_DNA"/>
</dbReference>
<organism evidence="6 7">
    <name type="scientific">Leucobacter muris</name>
    <dbReference type="NCBI Taxonomy" id="1935379"/>
    <lineage>
        <taxon>Bacteria</taxon>
        <taxon>Bacillati</taxon>
        <taxon>Actinomycetota</taxon>
        <taxon>Actinomycetes</taxon>
        <taxon>Micrococcales</taxon>
        <taxon>Microbacteriaceae</taxon>
        <taxon>Leucobacter</taxon>
    </lineage>
</organism>
<name>A0ABX5QFK0_9MICO</name>
<sequence length="288" mass="31456">MSGHGGIQNRFELEGIELPSAWASETMRTIAAHESRRSFTAEPLGEQALTAILTAARSAPTSSNLQAYSIVVVRDVERKNRLAELVGDQRCVREAPVMLVFCADIFRLRAVCERQGQPFAADTLEMFLLASVDAALCMQNALTAAESVGLAGVPIGSVRNEPDTVAAELALPRGVFAVVGLALGSPRDSGRGVKPRLPVEATVHRERYSAERLDEALEAYDRATIARGIYRGRHVPAGGDPELDADDEDRYGWCEHTARRCSNPEHLGAASLRRHLREQVRRRGFSLD</sequence>
<keyword evidence="2" id="KW-0285">Flavoprotein</keyword>
<dbReference type="InterPro" id="IPR000415">
    <property type="entry name" value="Nitroreductase-like"/>
</dbReference>
<dbReference type="SUPFAM" id="SSF55469">
    <property type="entry name" value="FMN-dependent nitroreductase-like"/>
    <property type="match status" value="1"/>
</dbReference>
<evidence type="ECO:0000313" key="6">
    <source>
        <dbReference type="EMBL" id="QAB17864.1"/>
    </source>
</evidence>
<keyword evidence="7" id="KW-1185">Reference proteome</keyword>
<keyword evidence="3" id="KW-0288">FMN</keyword>
<dbReference type="PANTHER" id="PTHR43425">
    <property type="entry name" value="OXYGEN-INSENSITIVE NADPH NITROREDUCTASE"/>
    <property type="match status" value="1"/>
</dbReference>
<keyword evidence="4" id="KW-0560">Oxidoreductase</keyword>
<evidence type="ECO:0000256" key="1">
    <source>
        <dbReference type="ARBA" id="ARBA00008366"/>
    </source>
</evidence>